<evidence type="ECO:0000256" key="3">
    <source>
        <dbReference type="ARBA" id="ARBA00022840"/>
    </source>
</evidence>
<keyword evidence="1" id="KW-0479">Metal-binding</keyword>
<dbReference type="GeneID" id="63785798"/>
<dbReference type="AlphaFoldDB" id="A0A1Y2FHT9"/>
<dbReference type="RefSeq" id="XP_040725748.1">
    <property type="nucleotide sequence ID" value="XM_040869199.1"/>
</dbReference>
<evidence type="ECO:0000256" key="4">
    <source>
        <dbReference type="ARBA" id="ARBA00023004"/>
    </source>
</evidence>
<comment type="caution">
    <text evidence="7">The sequence shown here is derived from an EMBL/GenBank/DDBJ whole genome shotgun (WGS) entry which is preliminary data.</text>
</comment>
<keyword evidence="4" id="KW-0408">Iron</keyword>
<evidence type="ECO:0000256" key="6">
    <source>
        <dbReference type="ARBA" id="ARBA00024036"/>
    </source>
</evidence>
<evidence type="ECO:0000256" key="1">
    <source>
        <dbReference type="ARBA" id="ARBA00022723"/>
    </source>
</evidence>
<dbReference type="InterPro" id="IPR019591">
    <property type="entry name" value="Mrp/NBP35_ATP-bd"/>
</dbReference>
<dbReference type="InterPro" id="IPR000808">
    <property type="entry name" value="Mrp-like_CS"/>
</dbReference>
<dbReference type="PANTHER" id="PTHR42961:SF2">
    <property type="entry name" value="IRON-SULFUR PROTEIN NUBPL"/>
    <property type="match status" value="1"/>
</dbReference>
<dbReference type="OrthoDB" id="1741334at2759"/>
<dbReference type="OMA" id="CNHESHI"/>
<dbReference type="GO" id="GO:0005524">
    <property type="term" value="F:ATP binding"/>
    <property type="evidence" value="ECO:0007669"/>
    <property type="project" value="UniProtKB-KW"/>
</dbReference>
<dbReference type="GO" id="GO:0046872">
    <property type="term" value="F:metal ion binding"/>
    <property type="evidence" value="ECO:0007669"/>
    <property type="project" value="UniProtKB-KW"/>
</dbReference>
<dbReference type="Pfam" id="PF10609">
    <property type="entry name" value="ParA"/>
    <property type="match status" value="1"/>
</dbReference>
<dbReference type="GO" id="GO:0140663">
    <property type="term" value="F:ATP-dependent FeS chaperone activity"/>
    <property type="evidence" value="ECO:0007669"/>
    <property type="project" value="InterPro"/>
</dbReference>
<dbReference type="InterPro" id="IPR044304">
    <property type="entry name" value="NUBPL-like"/>
</dbReference>
<evidence type="ECO:0000256" key="2">
    <source>
        <dbReference type="ARBA" id="ARBA00022741"/>
    </source>
</evidence>
<dbReference type="STRING" id="56484.A0A1Y2FHT9"/>
<keyword evidence="5" id="KW-0411">Iron-sulfur</keyword>
<gene>
    <name evidence="7" type="ORF">BCR37DRAFT_379156</name>
</gene>
<dbReference type="InterPro" id="IPR033756">
    <property type="entry name" value="YlxH/NBP35"/>
</dbReference>
<accession>A0A1Y2FHT9</accession>
<dbReference type="GO" id="GO:0032981">
    <property type="term" value="P:mitochondrial respiratory chain complex I assembly"/>
    <property type="evidence" value="ECO:0007669"/>
    <property type="project" value="TreeGrafter"/>
</dbReference>
<dbReference type="CDD" id="cd02037">
    <property type="entry name" value="Mrp_NBP35"/>
    <property type="match status" value="1"/>
</dbReference>
<proteinExistence type="inferred from homology"/>
<evidence type="ECO:0000313" key="8">
    <source>
        <dbReference type="Proteomes" id="UP000193685"/>
    </source>
</evidence>
<dbReference type="Gene3D" id="3.40.50.300">
    <property type="entry name" value="P-loop containing nucleotide triphosphate hydrolases"/>
    <property type="match status" value="1"/>
</dbReference>
<keyword evidence="2" id="KW-0547">Nucleotide-binding</keyword>
<organism evidence="7 8">
    <name type="scientific">Protomyces lactucae-debilis</name>
    <dbReference type="NCBI Taxonomy" id="2754530"/>
    <lineage>
        <taxon>Eukaryota</taxon>
        <taxon>Fungi</taxon>
        <taxon>Dikarya</taxon>
        <taxon>Ascomycota</taxon>
        <taxon>Taphrinomycotina</taxon>
        <taxon>Taphrinomycetes</taxon>
        <taxon>Taphrinales</taxon>
        <taxon>Protomycetaceae</taxon>
        <taxon>Protomyces</taxon>
    </lineage>
</organism>
<protein>
    <submittedName>
        <fullName evidence="7">Nucleotide binding protein-like protein</fullName>
    </submittedName>
</protein>
<comment type="similarity">
    <text evidence="6">Belongs to the Mrp/NBP35 ATP-binding proteins family.</text>
</comment>
<sequence length="297" mass="31603">MLLRRSFSCSCSKRYAQSAGLPRSGTAPRLNIGRGLPSKRSIPNVSKVIAISSAKGGVGKSTVSVNVALAMASQGLRVGLLDIDVFGPSVPKLLNLTGQPELTQDNKLIPLQNYGLKAMSMGFLVDEGAPIVWRGMMVMKALQQLLFDVEWGTLDVLVLDMPPGTGDAQLTVTQQVVLDGAAIVSTPQDIALIDAVRGIHMFEKTDVKILGLIQNMSYFCCPQCNHKTQVFGTDGLLREAEKRGIGLIGNVPLHASICADADRGKPTVVAEPEGSLAKAYLEIAQHIQTAIGLQQGS</sequence>
<reference evidence="7 8" key="1">
    <citation type="submission" date="2016-07" db="EMBL/GenBank/DDBJ databases">
        <title>Pervasive Adenine N6-methylation of Active Genes in Fungi.</title>
        <authorList>
            <consortium name="DOE Joint Genome Institute"/>
            <person name="Mondo S.J."/>
            <person name="Dannebaum R.O."/>
            <person name="Kuo R.C."/>
            <person name="Labutti K."/>
            <person name="Haridas S."/>
            <person name="Kuo A."/>
            <person name="Salamov A."/>
            <person name="Ahrendt S.R."/>
            <person name="Lipzen A."/>
            <person name="Sullivan W."/>
            <person name="Andreopoulos W.B."/>
            <person name="Clum A."/>
            <person name="Lindquist E."/>
            <person name="Daum C."/>
            <person name="Ramamoorthy G.K."/>
            <person name="Gryganskyi A."/>
            <person name="Culley D."/>
            <person name="Magnuson J.K."/>
            <person name="James T.Y."/>
            <person name="O'Malley M.A."/>
            <person name="Stajich J.E."/>
            <person name="Spatafora J.W."/>
            <person name="Visel A."/>
            <person name="Grigoriev I.V."/>
        </authorList>
    </citation>
    <scope>NUCLEOTIDE SEQUENCE [LARGE SCALE GENOMIC DNA]</scope>
    <source>
        <strain evidence="7 8">12-1054</strain>
    </source>
</reference>
<dbReference type="PROSITE" id="PS01215">
    <property type="entry name" value="MRP"/>
    <property type="match status" value="1"/>
</dbReference>
<dbReference type="GO" id="GO:0051539">
    <property type="term" value="F:4 iron, 4 sulfur cluster binding"/>
    <property type="evidence" value="ECO:0007669"/>
    <property type="project" value="TreeGrafter"/>
</dbReference>
<dbReference type="FunFam" id="3.40.50.300:FF:001278">
    <property type="entry name" value="Iron-sulfur cluster carrier protein"/>
    <property type="match status" value="1"/>
</dbReference>
<evidence type="ECO:0000256" key="5">
    <source>
        <dbReference type="ARBA" id="ARBA00023014"/>
    </source>
</evidence>
<dbReference type="PANTHER" id="PTHR42961">
    <property type="entry name" value="IRON-SULFUR PROTEIN NUBPL"/>
    <property type="match status" value="1"/>
</dbReference>
<dbReference type="Proteomes" id="UP000193685">
    <property type="component" value="Unassembled WGS sequence"/>
</dbReference>
<dbReference type="GO" id="GO:0005739">
    <property type="term" value="C:mitochondrion"/>
    <property type="evidence" value="ECO:0007669"/>
    <property type="project" value="TreeGrafter"/>
</dbReference>
<dbReference type="HAMAP" id="MF_02040">
    <property type="entry name" value="Mrp_NBP35"/>
    <property type="match status" value="1"/>
</dbReference>
<name>A0A1Y2FHT9_PROLT</name>
<dbReference type="InterPro" id="IPR027417">
    <property type="entry name" value="P-loop_NTPase"/>
</dbReference>
<keyword evidence="3" id="KW-0067">ATP-binding</keyword>
<keyword evidence="8" id="KW-1185">Reference proteome</keyword>
<dbReference type="EMBL" id="MCFI01000008">
    <property type="protein sequence ID" value="ORY83167.1"/>
    <property type="molecule type" value="Genomic_DNA"/>
</dbReference>
<dbReference type="GO" id="GO:0016226">
    <property type="term" value="P:iron-sulfur cluster assembly"/>
    <property type="evidence" value="ECO:0007669"/>
    <property type="project" value="InterPro"/>
</dbReference>
<evidence type="ECO:0000313" key="7">
    <source>
        <dbReference type="EMBL" id="ORY83167.1"/>
    </source>
</evidence>
<dbReference type="SUPFAM" id="SSF52540">
    <property type="entry name" value="P-loop containing nucleoside triphosphate hydrolases"/>
    <property type="match status" value="1"/>
</dbReference>